<sequence>MTDQIEAPRRIATLGMFIIDVFQFTNPTTGEDEGDHGLGDHIGGGGTYFTVGARVWVPSSDLCMVIDRGQDFPSPIQDALEAYDRASPLSAQHSMWRYRSRTDGHGTTRAVNLYKGQLRGFKYLTPKIRLDPHDQLYDYGDVQLLPTYIHFVCSPERARLIVDEVEGLLREGKAKNKERPALIWEPIPDSAVPENLDKCIGVMKRIDLFSPNHDEAASFLGIEEDRVNLPPEHDGTSADAKMVSNNIRSSIGELIAERFIQLSEISPPSESDQHSFPEKQRRFGSAGPIVYIRSGALGALVAHRKIGSRWGDAYHTPQEAKSGSIKDVTGAGNACLGGFTAALSLNEREIVSALCDDDVKSELALGLLGHCAAYGSVSASYAIEQQGLPTITLTTEGEQRWNGDLPAHRLARLEPVRPDV</sequence>
<reference evidence="1" key="2">
    <citation type="journal article" date="2019" name="IMA Fungus">
        <title>Genome sequencing and comparison of five Tilletia species to identify candidate genes for the detection of regulated species infecting wheat.</title>
        <authorList>
            <person name="Nguyen H.D.T."/>
            <person name="Sultana T."/>
            <person name="Kesanakurti P."/>
            <person name="Hambleton S."/>
        </authorList>
    </citation>
    <scope>NUCLEOTIDE SEQUENCE</scope>
    <source>
        <strain evidence="1">DAOMC 236416</strain>
    </source>
</reference>
<dbReference type="Proteomes" id="UP000077521">
    <property type="component" value="Unassembled WGS sequence"/>
</dbReference>
<protein>
    <recommendedName>
        <fullName evidence="3">Carbohydrate kinase PfkB domain-containing protein</fullName>
    </recommendedName>
</protein>
<dbReference type="PANTHER" id="PTHR47098:SF2">
    <property type="entry name" value="PROTEIN MAK32"/>
    <property type="match status" value="1"/>
</dbReference>
<dbReference type="PANTHER" id="PTHR47098">
    <property type="entry name" value="PROTEIN MAK32"/>
    <property type="match status" value="1"/>
</dbReference>
<dbReference type="EMBL" id="LWDF02000041">
    <property type="protein sequence ID" value="KAE8259294.1"/>
    <property type="molecule type" value="Genomic_DNA"/>
</dbReference>
<gene>
    <name evidence="1" type="ORF">A4X13_0g1114</name>
</gene>
<comment type="caution">
    <text evidence="1">The sequence shown here is derived from an EMBL/GenBank/DDBJ whole genome shotgun (WGS) entry which is preliminary data.</text>
</comment>
<dbReference type="AlphaFoldDB" id="A0A177TYZ6"/>
<dbReference type="Gene3D" id="3.40.1190.20">
    <property type="match status" value="1"/>
</dbReference>
<keyword evidence="2" id="KW-1185">Reference proteome</keyword>
<proteinExistence type="predicted"/>
<dbReference type="InterPro" id="IPR029056">
    <property type="entry name" value="Ribokinase-like"/>
</dbReference>
<reference evidence="1" key="1">
    <citation type="submission" date="2016-04" db="EMBL/GenBank/DDBJ databases">
        <authorList>
            <person name="Nguyen H.D."/>
            <person name="Samba Siva P."/>
            <person name="Cullis J."/>
            <person name="Levesque C.A."/>
            <person name="Hambleton S."/>
        </authorList>
    </citation>
    <scope>NUCLEOTIDE SEQUENCE</scope>
    <source>
        <strain evidence="1">DAOMC 236416</strain>
    </source>
</reference>
<evidence type="ECO:0008006" key="3">
    <source>
        <dbReference type="Google" id="ProtNLM"/>
    </source>
</evidence>
<organism evidence="1 2">
    <name type="scientific">Tilletia indica</name>
    <dbReference type="NCBI Taxonomy" id="43049"/>
    <lineage>
        <taxon>Eukaryota</taxon>
        <taxon>Fungi</taxon>
        <taxon>Dikarya</taxon>
        <taxon>Basidiomycota</taxon>
        <taxon>Ustilaginomycotina</taxon>
        <taxon>Exobasidiomycetes</taxon>
        <taxon>Tilletiales</taxon>
        <taxon>Tilletiaceae</taxon>
        <taxon>Tilletia</taxon>
    </lineage>
</organism>
<evidence type="ECO:0000313" key="2">
    <source>
        <dbReference type="Proteomes" id="UP000077521"/>
    </source>
</evidence>
<name>A0A177TYZ6_9BASI</name>
<evidence type="ECO:0000313" key="1">
    <source>
        <dbReference type="EMBL" id="KAE8259294.1"/>
    </source>
</evidence>
<accession>A0A177TYZ6</accession>
<dbReference type="SUPFAM" id="SSF53613">
    <property type="entry name" value="Ribokinase-like"/>
    <property type="match status" value="1"/>
</dbReference>